<name>A0A6L2NRB6_TANCI</name>
<dbReference type="AlphaFoldDB" id="A0A6L2NRB6"/>
<protein>
    <submittedName>
        <fullName evidence="5">Putative ribonuclease H-like domain-containing protein</fullName>
    </submittedName>
</protein>
<sequence length="651" mass="73986">MRIEQYFLMTDYSLWEVILNGDSPAPTRVVKGILQPVAPITVEQKLARKNELKARGTLLMALPDKHQLKFNSHKDAKTLMEAIENRFEGNTETKKVQKTLLKQQYKNFTGTTIQNLDFVSSSNTDSTTKSVSAAASVSVVCAKMPVSFLSNVDSLSNVVIYSFFASQYTSPQLDNEDLKQIDVDGLKEMDLRWQMAMLTMRARRFLQKTGRNIGANGSTSMGFDMSKLKCYNCHRKGHFARECRSPKDSRRNREEPANYALMDFSSSSSSSDNERVIMKVGKRRNRKACFVCKSLDHLIKYCNYHAKKMAQPTSRNHAHRGNHKQYAPLTHTNPQKHMVPAAVLTQSKPVSITVVRPVSAVVPKIKVTRPRHVNPIITKFKSPIRRHITHSPSPKTSNSPPKVTVVKAPVRTCPIYLILRSLMVDMLPLEVTQRVNSVLSTDSECLVLSPKFKLSDESQMLLRVPRENNMYNVNLKNIVPSVDLTCLLAKATIEESNLWHRMMAHINFKTINKLVKDNLVRELPIKVFENDHTCVACKKGKQHRASCKTKPISSVDQPLYRLHMDLFVPTFVKSLNKKSYCLVVTDDYNRSDNRTEFKNHDLNQFRGMKGIKREFSVPRTPQQNGIAERINRTLIEAARTTLADSLLPIPC</sequence>
<feature type="domain" description="CCHC-type" evidence="3">
    <location>
        <begin position="229"/>
        <end position="245"/>
    </location>
</feature>
<dbReference type="InterPro" id="IPR001584">
    <property type="entry name" value="Integrase_cat-core"/>
</dbReference>
<dbReference type="GO" id="GO:0008270">
    <property type="term" value="F:zinc ion binding"/>
    <property type="evidence" value="ECO:0007669"/>
    <property type="project" value="UniProtKB-KW"/>
</dbReference>
<accession>A0A6L2NRB6</accession>
<dbReference type="PANTHER" id="PTHR42648">
    <property type="entry name" value="TRANSPOSASE, PUTATIVE-RELATED"/>
    <property type="match status" value="1"/>
</dbReference>
<dbReference type="InterPro" id="IPR025724">
    <property type="entry name" value="GAG-pre-integrase_dom"/>
</dbReference>
<evidence type="ECO:0000256" key="1">
    <source>
        <dbReference type="PROSITE-ProRule" id="PRU00047"/>
    </source>
</evidence>
<organism evidence="5">
    <name type="scientific">Tanacetum cinerariifolium</name>
    <name type="common">Dalmatian daisy</name>
    <name type="synonym">Chrysanthemum cinerariifolium</name>
    <dbReference type="NCBI Taxonomy" id="118510"/>
    <lineage>
        <taxon>Eukaryota</taxon>
        <taxon>Viridiplantae</taxon>
        <taxon>Streptophyta</taxon>
        <taxon>Embryophyta</taxon>
        <taxon>Tracheophyta</taxon>
        <taxon>Spermatophyta</taxon>
        <taxon>Magnoliopsida</taxon>
        <taxon>eudicotyledons</taxon>
        <taxon>Gunneridae</taxon>
        <taxon>Pentapetalae</taxon>
        <taxon>asterids</taxon>
        <taxon>campanulids</taxon>
        <taxon>Asterales</taxon>
        <taxon>Asteraceae</taxon>
        <taxon>Asteroideae</taxon>
        <taxon>Anthemideae</taxon>
        <taxon>Anthemidinae</taxon>
        <taxon>Tanacetum</taxon>
    </lineage>
</organism>
<dbReference type="InterPro" id="IPR001878">
    <property type="entry name" value="Znf_CCHC"/>
</dbReference>
<evidence type="ECO:0000313" key="5">
    <source>
        <dbReference type="EMBL" id="GEU87105.1"/>
    </source>
</evidence>
<dbReference type="Gene3D" id="3.30.420.10">
    <property type="entry name" value="Ribonuclease H-like superfamily/Ribonuclease H"/>
    <property type="match status" value="1"/>
</dbReference>
<dbReference type="EMBL" id="BKCJ010009468">
    <property type="protein sequence ID" value="GEU87105.1"/>
    <property type="molecule type" value="Genomic_DNA"/>
</dbReference>
<keyword evidence="1" id="KW-0863">Zinc-finger</keyword>
<keyword evidence="1" id="KW-0479">Metal-binding</keyword>
<dbReference type="InterPro" id="IPR036397">
    <property type="entry name" value="RNaseH_sf"/>
</dbReference>
<dbReference type="PROSITE" id="PS50158">
    <property type="entry name" value="ZF_CCHC"/>
    <property type="match status" value="1"/>
</dbReference>
<dbReference type="Gene3D" id="4.10.60.10">
    <property type="entry name" value="Zinc finger, CCHC-type"/>
    <property type="match status" value="1"/>
</dbReference>
<comment type="caution">
    <text evidence="5">The sequence shown here is derived from an EMBL/GenBank/DDBJ whole genome shotgun (WGS) entry which is preliminary data.</text>
</comment>
<dbReference type="PROSITE" id="PS50994">
    <property type="entry name" value="INTEGRASE"/>
    <property type="match status" value="1"/>
</dbReference>
<reference evidence="5" key="1">
    <citation type="journal article" date="2019" name="Sci. Rep.">
        <title>Draft genome of Tanacetum cinerariifolium, the natural source of mosquito coil.</title>
        <authorList>
            <person name="Yamashiro T."/>
            <person name="Shiraishi A."/>
            <person name="Satake H."/>
            <person name="Nakayama K."/>
        </authorList>
    </citation>
    <scope>NUCLEOTIDE SEQUENCE</scope>
</reference>
<dbReference type="SMART" id="SM00343">
    <property type="entry name" value="ZnF_C2HC"/>
    <property type="match status" value="2"/>
</dbReference>
<feature type="domain" description="Integrase catalytic" evidence="4">
    <location>
        <begin position="520"/>
        <end position="651"/>
    </location>
</feature>
<dbReference type="GO" id="GO:0003676">
    <property type="term" value="F:nucleic acid binding"/>
    <property type="evidence" value="ECO:0007669"/>
    <property type="project" value="InterPro"/>
</dbReference>
<dbReference type="Pfam" id="PF00098">
    <property type="entry name" value="zf-CCHC"/>
    <property type="match status" value="1"/>
</dbReference>
<proteinExistence type="predicted"/>
<dbReference type="Pfam" id="PF13976">
    <property type="entry name" value="gag_pre-integrs"/>
    <property type="match status" value="1"/>
</dbReference>
<dbReference type="InterPro" id="IPR036875">
    <property type="entry name" value="Znf_CCHC_sf"/>
</dbReference>
<feature type="compositionally biased region" description="Basic and acidic residues" evidence="2">
    <location>
        <begin position="244"/>
        <end position="256"/>
    </location>
</feature>
<dbReference type="InterPro" id="IPR012337">
    <property type="entry name" value="RNaseH-like_sf"/>
</dbReference>
<feature type="region of interest" description="Disordered" evidence="2">
    <location>
        <begin position="244"/>
        <end position="266"/>
    </location>
</feature>
<keyword evidence="1" id="KW-0862">Zinc</keyword>
<evidence type="ECO:0000256" key="2">
    <source>
        <dbReference type="SAM" id="MobiDB-lite"/>
    </source>
</evidence>
<dbReference type="GO" id="GO:0015074">
    <property type="term" value="P:DNA integration"/>
    <property type="evidence" value="ECO:0007669"/>
    <property type="project" value="InterPro"/>
</dbReference>
<dbReference type="PANTHER" id="PTHR42648:SF32">
    <property type="entry name" value="RIBONUCLEASE H-LIKE DOMAIN, GAG-PRE-INTEGRASE DOMAIN PROTEIN-RELATED"/>
    <property type="match status" value="1"/>
</dbReference>
<evidence type="ECO:0000259" key="3">
    <source>
        <dbReference type="PROSITE" id="PS50158"/>
    </source>
</evidence>
<evidence type="ECO:0000259" key="4">
    <source>
        <dbReference type="PROSITE" id="PS50994"/>
    </source>
</evidence>
<dbReference type="InterPro" id="IPR039537">
    <property type="entry name" value="Retrotran_Ty1/copia-like"/>
</dbReference>
<gene>
    <name evidence="5" type="ORF">Tci_059083</name>
</gene>
<dbReference type="SUPFAM" id="SSF53098">
    <property type="entry name" value="Ribonuclease H-like"/>
    <property type="match status" value="1"/>
</dbReference>
<dbReference type="SUPFAM" id="SSF57756">
    <property type="entry name" value="Retrovirus zinc finger-like domains"/>
    <property type="match status" value="1"/>
</dbReference>